<keyword evidence="1" id="KW-1133">Transmembrane helix</keyword>
<dbReference type="GO" id="GO:0004175">
    <property type="term" value="F:endopeptidase activity"/>
    <property type="evidence" value="ECO:0007669"/>
    <property type="project" value="UniProtKB-ARBA"/>
</dbReference>
<evidence type="ECO:0000313" key="3">
    <source>
        <dbReference type="EMBL" id="XCI28202.1"/>
    </source>
</evidence>
<dbReference type="PANTHER" id="PTHR36435:SF1">
    <property type="entry name" value="CAAX AMINO TERMINAL PROTEASE FAMILY PROTEIN"/>
    <property type="match status" value="1"/>
</dbReference>
<sequence length="281" mass="31118">MKNFLKTVWNVLKYLLVHFGLQIVYIFGISFVIGIKIGLEGGADNLDNFDAEFASTMSAHIPISLIFAGVGSLLIYKWMVNRKGDSFLEVCRFNKLSLDKSVVSFIAGMSLLYLSSVIVGFFPDEAIDSHVENMSSLTEGGVLLFFLAAGIMAPLIEEVIFRGLIFKELRGKVSIFAVILIQALLFGFYHLNLVQGAYTFVMGVFLGISLLWTGSIWAPILIHAGNNIFSIGLSVMPFGHFFEQSAVALIGLFIVLPVSVWYLYKNRMPFADNYGKPNLKG</sequence>
<dbReference type="InterPro" id="IPR052710">
    <property type="entry name" value="CAAX_protease"/>
</dbReference>
<feature type="transmembrane region" description="Helical" evidence="1">
    <location>
        <begin position="12"/>
        <end position="39"/>
    </location>
</feature>
<gene>
    <name evidence="3" type="ORF">PRVXH_002152</name>
</gene>
<evidence type="ECO:0000259" key="2">
    <source>
        <dbReference type="Pfam" id="PF02517"/>
    </source>
</evidence>
<dbReference type="AlphaFoldDB" id="A0AAU8HRY1"/>
<keyword evidence="3" id="KW-0378">Hydrolase</keyword>
<feature type="transmembrane region" description="Helical" evidence="1">
    <location>
        <begin position="59"/>
        <end position="80"/>
    </location>
</feature>
<dbReference type="RefSeq" id="WP_353892778.1">
    <property type="nucleotide sequence ID" value="NZ_CP159485.1"/>
</dbReference>
<name>A0AAU8HRY1_9FIRM</name>
<organism evidence="3">
    <name type="scientific">Proteinivorax hydrogeniformans</name>
    <dbReference type="NCBI Taxonomy" id="1826727"/>
    <lineage>
        <taxon>Bacteria</taxon>
        <taxon>Bacillati</taxon>
        <taxon>Bacillota</taxon>
        <taxon>Clostridia</taxon>
        <taxon>Eubacteriales</taxon>
        <taxon>Proteinivoracaceae</taxon>
        <taxon>Proteinivorax</taxon>
    </lineage>
</organism>
<dbReference type="EMBL" id="CP159485">
    <property type="protein sequence ID" value="XCI28202.1"/>
    <property type="molecule type" value="Genomic_DNA"/>
</dbReference>
<protein>
    <submittedName>
        <fullName evidence="3">CPBP family intramembrane glutamic endopeptidase</fullName>
        <ecNumber evidence="3">3.4.-.-</ecNumber>
    </submittedName>
</protein>
<dbReference type="Pfam" id="PF02517">
    <property type="entry name" value="Rce1-like"/>
    <property type="match status" value="1"/>
</dbReference>
<feature type="transmembrane region" description="Helical" evidence="1">
    <location>
        <begin position="142"/>
        <end position="161"/>
    </location>
</feature>
<evidence type="ECO:0000256" key="1">
    <source>
        <dbReference type="SAM" id="Phobius"/>
    </source>
</evidence>
<dbReference type="PANTHER" id="PTHR36435">
    <property type="entry name" value="SLR1288 PROTEIN"/>
    <property type="match status" value="1"/>
</dbReference>
<dbReference type="InterPro" id="IPR003675">
    <property type="entry name" value="Rce1/LyrA-like_dom"/>
</dbReference>
<feature type="transmembrane region" description="Helical" evidence="1">
    <location>
        <begin position="245"/>
        <end position="264"/>
    </location>
</feature>
<reference evidence="3" key="2">
    <citation type="submission" date="2024-06" db="EMBL/GenBank/DDBJ databases">
        <authorList>
            <person name="Petrova K.O."/>
            <person name="Toshchakov S.V."/>
            <person name="Boltjanskaja Y.V."/>
            <person name="Kevbrin V.V."/>
        </authorList>
    </citation>
    <scope>NUCLEOTIDE SEQUENCE</scope>
    <source>
        <strain evidence="3">Z-710</strain>
    </source>
</reference>
<proteinExistence type="predicted"/>
<feature type="transmembrane region" description="Helical" evidence="1">
    <location>
        <begin position="101"/>
        <end position="122"/>
    </location>
</feature>
<dbReference type="EC" id="3.4.-.-" evidence="3"/>
<feature type="domain" description="CAAX prenyl protease 2/Lysostaphin resistance protein A-like" evidence="2">
    <location>
        <begin position="142"/>
        <end position="229"/>
    </location>
</feature>
<keyword evidence="1" id="KW-0812">Transmembrane</keyword>
<dbReference type="GO" id="GO:0080120">
    <property type="term" value="P:CAAX-box protein maturation"/>
    <property type="evidence" value="ECO:0007669"/>
    <property type="project" value="UniProtKB-ARBA"/>
</dbReference>
<accession>A0AAU8HRY1</accession>
<feature type="transmembrane region" description="Helical" evidence="1">
    <location>
        <begin position="173"/>
        <end position="191"/>
    </location>
</feature>
<reference evidence="3" key="1">
    <citation type="journal article" date="2018" name="Antonie Van Leeuwenhoek">
        <title>Proteinivorax hydrogeniformans sp. nov., an anaerobic, haloalkaliphilic bacterium fermenting proteinaceous compounds with high hydrogen production.</title>
        <authorList>
            <person name="Boltyanskaya Y."/>
            <person name="Detkova E."/>
            <person name="Pimenov N."/>
            <person name="Kevbrin V."/>
        </authorList>
    </citation>
    <scope>NUCLEOTIDE SEQUENCE</scope>
    <source>
        <strain evidence="3">Z-710</strain>
    </source>
</reference>
<feature type="transmembrane region" description="Helical" evidence="1">
    <location>
        <begin position="197"/>
        <end position="224"/>
    </location>
</feature>
<keyword evidence="1" id="KW-0472">Membrane</keyword>